<evidence type="ECO:0000256" key="6">
    <source>
        <dbReference type="ARBA" id="ARBA00022692"/>
    </source>
</evidence>
<evidence type="ECO:0000256" key="5">
    <source>
        <dbReference type="ARBA" id="ARBA00022683"/>
    </source>
</evidence>
<proteinExistence type="predicted"/>
<keyword evidence="5" id="KW-0598">Phosphotransferase system</keyword>
<evidence type="ECO:0000313" key="11">
    <source>
        <dbReference type="Proteomes" id="UP000601171"/>
    </source>
</evidence>
<keyword evidence="11" id="KW-1185">Reference proteome</keyword>
<keyword evidence="6 9" id="KW-0812">Transmembrane</keyword>
<dbReference type="GO" id="GO:0009401">
    <property type="term" value="P:phosphoenolpyruvate-dependent sugar phosphotransferase system"/>
    <property type="evidence" value="ECO:0007669"/>
    <property type="project" value="UniProtKB-KW"/>
</dbReference>
<dbReference type="GO" id="GO:0005886">
    <property type="term" value="C:plasma membrane"/>
    <property type="evidence" value="ECO:0007669"/>
    <property type="project" value="UniProtKB-SubCell"/>
</dbReference>
<evidence type="ECO:0000256" key="2">
    <source>
        <dbReference type="ARBA" id="ARBA00022448"/>
    </source>
</evidence>
<gene>
    <name evidence="10" type="ORF">H8707_08060</name>
</gene>
<evidence type="ECO:0000256" key="3">
    <source>
        <dbReference type="ARBA" id="ARBA00022475"/>
    </source>
</evidence>
<dbReference type="AlphaFoldDB" id="A0A926IF76"/>
<evidence type="ECO:0000313" key="10">
    <source>
        <dbReference type="EMBL" id="MBC8588192.1"/>
    </source>
</evidence>
<feature type="transmembrane region" description="Helical" evidence="9">
    <location>
        <begin position="268"/>
        <end position="286"/>
    </location>
</feature>
<name>A0A926IF76_9FIRM</name>
<feature type="transmembrane region" description="Helical" evidence="9">
    <location>
        <begin position="243"/>
        <end position="261"/>
    </location>
</feature>
<evidence type="ECO:0000256" key="1">
    <source>
        <dbReference type="ARBA" id="ARBA00004651"/>
    </source>
</evidence>
<evidence type="ECO:0000256" key="4">
    <source>
        <dbReference type="ARBA" id="ARBA00022597"/>
    </source>
</evidence>
<keyword evidence="8 9" id="KW-0472">Membrane</keyword>
<reference evidence="10" key="1">
    <citation type="submission" date="2020-08" db="EMBL/GenBank/DDBJ databases">
        <title>Genome public.</title>
        <authorList>
            <person name="Liu C."/>
            <person name="Sun Q."/>
        </authorList>
    </citation>
    <scope>NUCLEOTIDE SEQUENCE</scope>
    <source>
        <strain evidence="10">BX21</strain>
    </source>
</reference>
<comment type="caution">
    <text evidence="10">The sequence shown here is derived from an EMBL/GenBank/DDBJ whole genome shotgun (WGS) entry which is preliminary data.</text>
</comment>
<dbReference type="PANTHER" id="PTHR32502">
    <property type="entry name" value="N-ACETYLGALACTOSAMINE PERMEASE II COMPONENT-RELATED"/>
    <property type="match status" value="1"/>
</dbReference>
<keyword evidence="7 9" id="KW-1133">Transmembrane helix</keyword>
<dbReference type="Pfam" id="PF03613">
    <property type="entry name" value="EIID-AGA"/>
    <property type="match status" value="1"/>
</dbReference>
<keyword evidence="4" id="KW-0762">Sugar transport</keyword>
<keyword evidence="3" id="KW-1003">Cell membrane</keyword>
<evidence type="ECO:0000256" key="7">
    <source>
        <dbReference type="ARBA" id="ARBA00022989"/>
    </source>
</evidence>
<dbReference type="InterPro" id="IPR050303">
    <property type="entry name" value="GatZ_KbaZ_carbometab"/>
</dbReference>
<dbReference type="EMBL" id="JACRTG010000018">
    <property type="protein sequence ID" value="MBC8588192.1"/>
    <property type="molecule type" value="Genomic_DNA"/>
</dbReference>
<dbReference type="PANTHER" id="PTHR32502:SF5">
    <property type="entry name" value="N-ACETYLGALACTOSAMINE PERMEASE IID COMPONENT-RELATED"/>
    <property type="match status" value="1"/>
</dbReference>
<dbReference type="RefSeq" id="WP_262429643.1">
    <property type="nucleotide sequence ID" value="NZ_JACRTG010000018.1"/>
</dbReference>
<feature type="transmembrane region" description="Helical" evidence="9">
    <location>
        <begin position="154"/>
        <end position="178"/>
    </location>
</feature>
<dbReference type="PROSITE" id="PS51108">
    <property type="entry name" value="PTS_EIID"/>
    <property type="match status" value="1"/>
</dbReference>
<comment type="subcellular location">
    <subcellularLocation>
        <location evidence="1">Cell membrane</location>
        <topology evidence="1">Multi-pass membrane protein</topology>
    </subcellularLocation>
</comment>
<evidence type="ECO:0000256" key="9">
    <source>
        <dbReference type="SAM" id="Phobius"/>
    </source>
</evidence>
<sequence>MDKDKKNEVINEENEATEQKKVLTKKDLVKSWFRWINTVEFSSSFERLQSLTFVAWISPILEKLYKDKDDLVKALKRHLVFFNTEGSWGTLIHGITVAMEEENAISGKIPDEMIVNLKTGFMGPLAGIGDTVSWGTIIPIVTAFFLPMAAEGSIIGAIGPLLVVPLFTWTISYQLFMLGYKVGRNSIMEILRSGKIKQIINFAGVLGLFMMGVLSAQFVKMEPIVSYMISGEEVTLQSQLDSIIPGILPLSLVFLISYLITNKKVKQSKILIGVLIFSLITSYIGLF</sequence>
<evidence type="ECO:0000256" key="8">
    <source>
        <dbReference type="ARBA" id="ARBA00023136"/>
    </source>
</evidence>
<feature type="transmembrane region" description="Helical" evidence="9">
    <location>
        <begin position="199"/>
        <end position="219"/>
    </location>
</feature>
<organism evidence="10 11">
    <name type="scientific">Paratissierella segnis</name>
    <dbReference type="NCBI Taxonomy" id="2763679"/>
    <lineage>
        <taxon>Bacteria</taxon>
        <taxon>Bacillati</taxon>
        <taxon>Bacillota</taxon>
        <taxon>Tissierellia</taxon>
        <taxon>Tissierellales</taxon>
        <taxon>Tissierellaceae</taxon>
        <taxon>Paratissierella</taxon>
    </lineage>
</organism>
<dbReference type="Proteomes" id="UP000601171">
    <property type="component" value="Unassembled WGS sequence"/>
</dbReference>
<feature type="transmembrane region" description="Helical" evidence="9">
    <location>
        <begin position="125"/>
        <end position="148"/>
    </location>
</feature>
<keyword evidence="2" id="KW-0813">Transport</keyword>
<accession>A0A926IF76</accession>
<dbReference type="InterPro" id="IPR004704">
    <property type="entry name" value="PTS_IID_man"/>
</dbReference>
<protein>
    <submittedName>
        <fullName evidence="10">PTS system mannose/fructose/sorbose family transporter subunit IID</fullName>
    </submittedName>
</protein>